<gene>
    <name evidence="1" type="ORF">KIPB_009941</name>
</gene>
<reference evidence="1 2" key="1">
    <citation type="journal article" date="2018" name="PLoS ONE">
        <title>The draft genome of Kipferlia bialata reveals reductive genome evolution in fornicate parasites.</title>
        <authorList>
            <person name="Tanifuji G."/>
            <person name="Takabayashi S."/>
            <person name="Kume K."/>
            <person name="Takagi M."/>
            <person name="Nakayama T."/>
            <person name="Kamikawa R."/>
            <person name="Inagaki Y."/>
            <person name="Hashimoto T."/>
        </authorList>
    </citation>
    <scope>NUCLEOTIDE SEQUENCE [LARGE SCALE GENOMIC DNA]</scope>
    <source>
        <strain evidence="1">NY0173</strain>
    </source>
</reference>
<dbReference type="AlphaFoldDB" id="A0A9K3GMM7"/>
<keyword evidence="2" id="KW-1185">Reference proteome</keyword>
<comment type="caution">
    <text evidence="1">The sequence shown here is derived from an EMBL/GenBank/DDBJ whole genome shotgun (WGS) entry which is preliminary data.</text>
</comment>
<protein>
    <submittedName>
        <fullName evidence="1">Uncharacterized protein</fullName>
    </submittedName>
</protein>
<dbReference type="Proteomes" id="UP000265618">
    <property type="component" value="Unassembled WGS sequence"/>
</dbReference>
<proteinExistence type="predicted"/>
<name>A0A9K3GMM7_9EUKA</name>
<dbReference type="EMBL" id="BDIP01003530">
    <property type="protein sequence ID" value="GIQ87825.1"/>
    <property type="molecule type" value="Genomic_DNA"/>
</dbReference>
<evidence type="ECO:0000313" key="1">
    <source>
        <dbReference type="EMBL" id="GIQ87825.1"/>
    </source>
</evidence>
<evidence type="ECO:0000313" key="2">
    <source>
        <dbReference type="Proteomes" id="UP000265618"/>
    </source>
</evidence>
<sequence>PFAGGGCQCGSNQCQYDFARQRCNGICTYGFACREYAPTKCQCQKM</sequence>
<accession>A0A9K3GMM7</accession>
<feature type="non-terminal residue" evidence="1">
    <location>
        <position position="1"/>
    </location>
</feature>
<organism evidence="1 2">
    <name type="scientific">Kipferlia bialata</name>
    <dbReference type="NCBI Taxonomy" id="797122"/>
    <lineage>
        <taxon>Eukaryota</taxon>
        <taxon>Metamonada</taxon>
        <taxon>Carpediemonas-like organisms</taxon>
        <taxon>Kipferlia</taxon>
    </lineage>
</organism>